<protein>
    <submittedName>
        <fullName evidence="1">Uncharacterized protein</fullName>
    </submittedName>
</protein>
<proteinExistence type="predicted"/>
<dbReference type="EMBL" id="HACA01001674">
    <property type="protein sequence ID" value="CDW19035.1"/>
    <property type="molecule type" value="Transcribed_RNA"/>
</dbReference>
<accession>A0A0K2SZQ9</accession>
<evidence type="ECO:0000313" key="1">
    <source>
        <dbReference type="EMBL" id="CDW19035.1"/>
    </source>
</evidence>
<name>A0A0K2SZQ9_LEPSM</name>
<organism evidence="1">
    <name type="scientific">Lepeophtheirus salmonis</name>
    <name type="common">Salmon louse</name>
    <name type="synonym">Caligus salmonis</name>
    <dbReference type="NCBI Taxonomy" id="72036"/>
    <lineage>
        <taxon>Eukaryota</taxon>
        <taxon>Metazoa</taxon>
        <taxon>Ecdysozoa</taxon>
        <taxon>Arthropoda</taxon>
        <taxon>Crustacea</taxon>
        <taxon>Multicrustacea</taxon>
        <taxon>Hexanauplia</taxon>
        <taxon>Copepoda</taxon>
        <taxon>Siphonostomatoida</taxon>
        <taxon>Caligidae</taxon>
        <taxon>Lepeophtheirus</taxon>
    </lineage>
</organism>
<dbReference type="AlphaFoldDB" id="A0A0K2SZQ9"/>
<sequence>MYLTEKSLILITFISWTL</sequence>
<reference evidence="1" key="1">
    <citation type="submission" date="2014-05" db="EMBL/GenBank/DDBJ databases">
        <authorList>
            <person name="Chronopoulou M."/>
        </authorList>
    </citation>
    <scope>NUCLEOTIDE SEQUENCE</scope>
    <source>
        <tissue evidence="1">Whole organism</tissue>
    </source>
</reference>